<evidence type="ECO:0000256" key="1">
    <source>
        <dbReference type="ARBA" id="ARBA00001966"/>
    </source>
</evidence>
<evidence type="ECO:0000256" key="12">
    <source>
        <dbReference type="PIRNR" id="PIRNR000368"/>
    </source>
</evidence>
<keyword evidence="9" id="KW-0408">Iron</keyword>
<dbReference type="InterPro" id="IPR034457">
    <property type="entry name" value="Organic_radical-activating"/>
</dbReference>
<dbReference type="GO" id="GO:0043365">
    <property type="term" value="F:[formate-C-acetyltransferase]-activating enzyme activity"/>
    <property type="evidence" value="ECO:0007669"/>
    <property type="project" value="InterPro"/>
</dbReference>
<evidence type="ECO:0000313" key="14">
    <source>
        <dbReference type="Proteomes" id="UP000886819"/>
    </source>
</evidence>
<evidence type="ECO:0000256" key="5">
    <source>
        <dbReference type="ARBA" id="ARBA00022485"/>
    </source>
</evidence>
<evidence type="ECO:0000256" key="11">
    <source>
        <dbReference type="ARBA" id="ARBA00047365"/>
    </source>
</evidence>
<dbReference type="Proteomes" id="UP000886819">
    <property type="component" value="Unassembled WGS sequence"/>
</dbReference>
<name>A0A9D0YW90_9FIRM</name>
<evidence type="ECO:0000256" key="3">
    <source>
        <dbReference type="ARBA" id="ARBA00009777"/>
    </source>
</evidence>
<dbReference type="InterPro" id="IPR013785">
    <property type="entry name" value="Aldolase_TIM"/>
</dbReference>
<dbReference type="GO" id="GO:0004748">
    <property type="term" value="F:ribonucleoside-diphosphate reductase activity, thioredoxin disulfide as acceptor"/>
    <property type="evidence" value="ECO:0007669"/>
    <property type="project" value="TreeGrafter"/>
</dbReference>
<dbReference type="SUPFAM" id="SSF102114">
    <property type="entry name" value="Radical SAM enzymes"/>
    <property type="match status" value="1"/>
</dbReference>
<keyword evidence="8 12" id="KW-0560">Oxidoreductase</keyword>
<dbReference type="EMBL" id="DVFI01000092">
    <property type="protein sequence ID" value="HIQ63132.1"/>
    <property type="molecule type" value="Genomic_DNA"/>
</dbReference>
<dbReference type="InterPro" id="IPR012837">
    <property type="entry name" value="NrdG"/>
</dbReference>
<dbReference type="SFLD" id="SFLDS00029">
    <property type="entry name" value="Radical_SAM"/>
    <property type="match status" value="1"/>
</dbReference>
<reference evidence="13" key="2">
    <citation type="journal article" date="2021" name="PeerJ">
        <title>Extensive microbial diversity within the chicken gut microbiome revealed by metagenomics and culture.</title>
        <authorList>
            <person name="Gilroy R."/>
            <person name="Ravi A."/>
            <person name="Getino M."/>
            <person name="Pursley I."/>
            <person name="Horton D.L."/>
            <person name="Alikhan N.F."/>
            <person name="Baker D."/>
            <person name="Gharbi K."/>
            <person name="Hall N."/>
            <person name="Watson M."/>
            <person name="Adriaenssens E.M."/>
            <person name="Foster-Nyarko E."/>
            <person name="Jarju S."/>
            <person name="Secka A."/>
            <person name="Antonio M."/>
            <person name="Oren A."/>
            <person name="Chaudhuri R.R."/>
            <person name="La Ragione R."/>
            <person name="Hildebrand F."/>
            <person name="Pallen M.J."/>
        </authorList>
    </citation>
    <scope>NUCLEOTIDE SEQUENCE</scope>
    <source>
        <strain evidence="13">ChiHile30-977</strain>
    </source>
</reference>
<keyword evidence="5" id="KW-0004">4Fe-4S</keyword>
<dbReference type="SFLD" id="SFLDG01063">
    <property type="entry name" value="activating_enzymes__group_1"/>
    <property type="match status" value="1"/>
</dbReference>
<dbReference type="GO" id="GO:0051539">
    <property type="term" value="F:4 iron, 4 sulfur cluster binding"/>
    <property type="evidence" value="ECO:0007669"/>
    <property type="project" value="UniProtKB-KW"/>
</dbReference>
<sequence>MRIADIVSDSIVDGPGLRLAVFTQGCPHRCPGCHNPQSHDPEGGRWEAVSAIAARFAANPLLSGVTLTGGEPMEQAAACLALLAALPAGTNVWIYTGWTLEEILQSGDEDRIALARACDVLVDGRFVLAERSLALAYRGSRNQRLIDMAATRAAGDIRLWTPPAW</sequence>
<evidence type="ECO:0000256" key="2">
    <source>
        <dbReference type="ARBA" id="ARBA00003852"/>
    </source>
</evidence>
<organism evidence="13 14">
    <name type="scientific">Candidatus Avichristensenella intestinipullorum</name>
    <dbReference type="NCBI Taxonomy" id="2840693"/>
    <lineage>
        <taxon>Bacteria</taxon>
        <taxon>Bacillati</taxon>
        <taxon>Bacillota</taxon>
        <taxon>Clostridia</taxon>
        <taxon>Candidatus Avichristensenella</taxon>
    </lineage>
</organism>
<evidence type="ECO:0000256" key="4">
    <source>
        <dbReference type="ARBA" id="ARBA00014281"/>
    </source>
</evidence>
<evidence type="ECO:0000256" key="6">
    <source>
        <dbReference type="ARBA" id="ARBA00022691"/>
    </source>
</evidence>
<keyword evidence="6" id="KW-0949">S-adenosyl-L-methionine</keyword>
<comment type="cofactor">
    <cofactor evidence="1">
        <name>[4Fe-4S] cluster</name>
        <dbReference type="ChEBI" id="CHEBI:49883"/>
    </cofactor>
</comment>
<gene>
    <name evidence="13" type="primary">nrdG</name>
    <name evidence="13" type="ORF">IAA66_06040</name>
</gene>
<dbReference type="InterPro" id="IPR007197">
    <property type="entry name" value="rSAM"/>
</dbReference>
<keyword evidence="10" id="KW-0411">Iron-sulfur</keyword>
<dbReference type="InterPro" id="IPR001989">
    <property type="entry name" value="Radical_activat_CS"/>
</dbReference>
<comment type="similarity">
    <text evidence="3 12">Belongs to the organic radical-activating enzymes family.</text>
</comment>
<comment type="caution">
    <text evidence="13">The sequence shown here is derived from an EMBL/GenBank/DDBJ whole genome shotgun (WGS) entry which is preliminary data.</text>
</comment>
<evidence type="ECO:0000256" key="8">
    <source>
        <dbReference type="ARBA" id="ARBA00023002"/>
    </source>
</evidence>
<evidence type="ECO:0000256" key="10">
    <source>
        <dbReference type="ARBA" id="ARBA00023014"/>
    </source>
</evidence>
<dbReference type="SFLD" id="SFLDG01066">
    <property type="entry name" value="organic_radical-activating_enz"/>
    <property type="match status" value="1"/>
</dbReference>
<dbReference type="PANTHER" id="PTHR30352">
    <property type="entry name" value="PYRUVATE FORMATE-LYASE-ACTIVATING ENZYME"/>
    <property type="match status" value="1"/>
</dbReference>
<dbReference type="Gene3D" id="3.20.20.70">
    <property type="entry name" value="Aldolase class I"/>
    <property type="match status" value="1"/>
</dbReference>
<dbReference type="CDD" id="cd01335">
    <property type="entry name" value="Radical_SAM"/>
    <property type="match status" value="1"/>
</dbReference>
<dbReference type="PANTHER" id="PTHR30352:SF2">
    <property type="entry name" value="ANAEROBIC RIBONUCLEOSIDE-TRIPHOSPHATE REDUCTASE-ACTIVATING PROTEIN"/>
    <property type="match status" value="1"/>
</dbReference>
<comment type="function">
    <text evidence="2 12">Activation of anaerobic ribonucleoside-triphosphate reductase under anaerobic conditions by generation of an organic free radical, using S-adenosylmethionine and reduced flavodoxin as cosubstrates to produce 5'-deoxy-adenosine.</text>
</comment>
<dbReference type="Pfam" id="PF13353">
    <property type="entry name" value="Fer4_12"/>
    <property type="match status" value="1"/>
</dbReference>
<reference evidence="13" key="1">
    <citation type="submission" date="2020-10" db="EMBL/GenBank/DDBJ databases">
        <authorList>
            <person name="Gilroy R."/>
        </authorList>
    </citation>
    <scope>NUCLEOTIDE SEQUENCE</scope>
    <source>
        <strain evidence="13">ChiHile30-977</strain>
    </source>
</reference>
<comment type="catalytic activity">
    <reaction evidence="11">
        <text>glycyl-[protein] + reduced [flavodoxin] + S-adenosyl-L-methionine = glycin-2-yl radical-[protein] + semiquinone [flavodoxin] + 5'-deoxyadenosine + L-methionine + H(+)</text>
        <dbReference type="Rhea" id="RHEA:61976"/>
        <dbReference type="Rhea" id="RHEA-COMP:10622"/>
        <dbReference type="Rhea" id="RHEA-COMP:14480"/>
        <dbReference type="Rhea" id="RHEA-COMP:15993"/>
        <dbReference type="Rhea" id="RHEA-COMP:15994"/>
        <dbReference type="ChEBI" id="CHEBI:15378"/>
        <dbReference type="ChEBI" id="CHEBI:17319"/>
        <dbReference type="ChEBI" id="CHEBI:29947"/>
        <dbReference type="ChEBI" id="CHEBI:32722"/>
        <dbReference type="ChEBI" id="CHEBI:57618"/>
        <dbReference type="ChEBI" id="CHEBI:57844"/>
        <dbReference type="ChEBI" id="CHEBI:59789"/>
        <dbReference type="ChEBI" id="CHEBI:140311"/>
    </reaction>
</comment>
<accession>A0A9D0YW90</accession>
<proteinExistence type="inferred from homology"/>
<dbReference type="GO" id="GO:0046872">
    <property type="term" value="F:metal ion binding"/>
    <property type="evidence" value="ECO:0007669"/>
    <property type="project" value="UniProtKB-KW"/>
</dbReference>
<dbReference type="AlphaFoldDB" id="A0A9D0YW90"/>
<dbReference type="PIRSF" id="PIRSF000368">
    <property type="entry name" value="NrdG"/>
    <property type="match status" value="1"/>
</dbReference>
<evidence type="ECO:0000313" key="13">
    <source>
        <dbReference type="EMBL" id="HIQ63132.1"/>
    </source>
</evidence>
<keyword evidence="7" id="KW-0479">Metal-binding</keyword>
<dbReference type="InterPro" id="IPR058240">
    <property type="entry name" value="rSAM_sf"/>
</dbReference>
<evidence type="ECO:0000256" key="9">
    <source>
        <dbReference type="ARBA" id="ARBA00023004"/>
    </source>
</evidence>
<evidence type="ECO:0000256" key="7">
    <source>
        <dbReference type="ARBA" id="ARBA00022723"/>
    </source>
</evidence>
<protein>
    <recommendedName>
        <fullName evidence="4 12">Anaerobic ribonucleoside-triphosphate reductase-activating protein</fullName>
        <ecNumber evidence="12">1.97.1.-</ecNumber>
    </recommendedName>
</protein>
<dbReference type="PROSITE" id="PS01087">
    <property type="entry name" value="RADICAL_ACTIVATING"/>
    <property type="match status" value="1"/>
</dbReference>
<dbReference type="NCBIfam" id="TIGR02491">
    <property type="entry name" value="NrdG"/>
    <property type="match status" value="1"/>
</dbReference>
<dbReference type="EC" id="1.97.1.-" evidence="12"/>
<dbReference type="SFLD" id="SFLDF00299">
    <property type="entry name" value="anaerobic_ribonucleoside-triph"/>
    <property type="match status" value="1"/>
</dbReference>